<dbReference type="Pfam" id="PF07468">
    <property type="entry name" value="Agglutinin"/>
    <property type="match status" value="1"/>
</dbReference>
<evidence type="ECO:0000313" key="4">
    <source>
        <dbReference type="Proteomes" id="UP001497516"/>
    </source>
</evidence>
<dbReference type="SUPFAM" id="SSF50382">
    <property type="entry name" value="Agglutinin"/>
    <property type="match status" value="1"/>
</dbReference>
<protein>
    <recommendedName>
        <fullName evidence="2">Agglutinin domain-containing protein</fullName>
    </recommendedName>
</protein>
<dbReference type="PANTHER" id="PTHR39244">
    <property type="entry name" value="NATTERIN-4"/>
    <property type="match status" value="1"/>
</dbReference>
<feature type="compositionally biased region" description="Basic and acidic residues" evidence="1">
    <location>
        <begin position="206"/>
        <end position="218"/>
    </location>
</feature>
<evidence type="ECO:0000259" key="2">
    <source>
        <dbReference type="Pfam" id="PF07468"/>
    </source>
</evidence>
<keyword evidence="4" id="KW-1185">Reference proteome</keyword>
<accession>A0AAV2DUD4</accession>
<sequence length="345" mass="39477">MAETISTNETVVGLPTFVAFRSKSKATFMHYLDRNEESEHYFECMSCKKEALDDQSPLVKLRLEPAAHNDKSLVHIRCCSNGKYLQGESRYRTLCIAATADQPTEDPAQDTCTLFQLEVLPPKDGQMVVVRLLHVHSKKYLIPLSNGVVSAYSTKYDGQRGLDHFQVYPLETSSEVKEEEKEEEEEAKKAAGGEEEAVKEEAGEETTEKRDDDDNEVMIERLRREVEAKDREIKDRDEAIQRKDKEIGDMKMEVEKMKAVEMMNEVEEKVVEMEKVVKEVEISKLKSEVEEMGKVVKEKDEEIAMKDRELEAKSDEIDELEAVLEELRGKVEKLKHALAILVRSA</sequence>
<evidence type="ECO:0000256" key="1">
    <source>
        <dbReference type="SAM" id="MobiDB-lite"/>
    </source>
</evidence>
<dbReference type="InterPro" id="IPR036242">
    <property type="entry name" value="Agglutinin_dom_sf"/>
</dbReference>
<dbReference type="InterPro" id="IPR008998">
    <property type="entry name" value="Agglutinin"/>
</dbReference>
<dbReference type="PANTHER" id="PTHR39244:SF5">
    <property type="entry name" value="NATTERIN-3-LIKE"/>
    <property type="match status" value="1"/>
</dbReference>
<dbReference type="EMBL" id="OZ034816">
    <property type="protein sequence ID" value="CAL1377187.1"/>
    <property type="molecule type" value="Genomic_DNA"/>
</dbReference>
<reference evidence="3 4" key="1">
    <citation type="submission" date="2024-04" db="EMBL/GenBank/DDBJ databases">
        <authorList>
            <person name="Fracassetti M."/>
        </authorList>
    </citation>
    <scope>NUCLEOTIDE SEQUENCE [LARGE SCALE GENOMIC DNA]</scope>
</reference>
<dbReference type="Gene3D" id="2.80.10.50">
    <property type="match status" value="1"/>
</dbReference>
<feature type="region of interest" description="Disordered" evidence="1">
    <location>
        <begin position="171"/>
        <end position="218"/>
    </location>
</feature>
<dbReference type="InterPro" id="IPR053237">
    <property type="entry name" value="Natterin_C"/>
</dbReference>
<feature type="compositionally biased region" description="Acidic residues" evidence="1">
    <location>
        <begin position="193"/>
        <end position="205"/>
    </location>
</feature>
<feature type="domain" description="Agglutinin" evidence="2">
    <location>
        <begin position="30"/>
        <end position="141"/>
    </location>
</feature>
<organism evidence="3 4">
    <name type="scientific">Linum trigynum</name>
    <dbReference type="NCBI Taxonomy" id="586398"/>
    <lineage>
        <taxon>Eukaryota</taxon>
        <taxon>Viridiplantae</taxon>
        <taxon>Streptophyta</taxon>
        <taxon>Embryophyta</taxon>
        <taxon>Tracheophyta</taxon>
        <taxon>Spermatophyta</taxon>
        <taxon>Magnoliopsida</taxon>
        <taxon>eudicotyledons</taxon>
        <taxon>Gunneridae</taxon>
        <taxon>Pentapetalae</taxon>
        <taxon>rosids</taxon>
        <taxon>fabids</taxon>
        <taxon>Malpighiales</taxon>
        <taxon>Linaceae</taxon>
        <taxon>Linum</taxon>
    </lineage>
</organism>
<dbReference type="Proteomes" id="UP001497516">
    <property type="component" value="Chromosome 3"/>
</dbReference>
<evidence type="ECO:0000313" key="3">
    <source>
        <dbReference type="EMBL" id="CAL1377187.1"/>
    </source>
</evidence>
<dbReference type="AlphaFoldDB" id="A0AAV2DUD4"/>
<name>A0AAV2DUD4_9ROSI</name>
<proteinExistence type="predicted"/>
<gene>
    <name evidence="3" type="ORF">LTRI10_LOCUS18856</name>
</gene>